<dbReference type="Pfam" id="PF00005">
    <property type="entry name" value="ABC_tran"/>
    <property type="match status" value="1"/>
</dbReference>
<gene>
    <name evidence="5" type="ORF">BIV57_18985</name>
</gene>
<dbReference type="STRING" id="1428644.BIV57_18985"/>
<comment type="caution">
    <text evidence="5">The sequence shown here is derived from an EMBL/GenBank/DDBJ whole genome shotgun (WGS) entry which is preliminary data.</text>
</comment>
<dbReference type="GO" id="GO:0005524">
    <property type="term" value="F:ATP binding"/>
    <property type="evidence" value="ECO:0007669"/>
    <property type="project" value="UniProtKB-KW"/>
</dbReference>
<dbReference type="Gene3D" id="3.40.50.300">
    <property type="entry name" value="P-loop containing nucleotide triphosphate hydrolases"/>
    <property type="match status" value="1"/>
</dbReference>
<dbReference type="GO" id="GO:0022857">
    <property type="term" value="F:transmembrane transporter activity"/>
    <property type="evidence" value="ECO:0007669"/>
    <property type="project" value="TreeGrafter"/>
</dbReference>
<proteinExistence type="predicted"/>
<name>A0A1J7BR50_9ACTN</name>
<evidence type="ECO:0000256" key="3">
    <source>
        <dbReference type="ARBA" id="ARBA00022840"/>
    </source>
</evidence>
<accession>A0A1J7BR50</accession>
<organism evidence="5 6">
    <name type="scientific">Mangrovactinospora gilvigrisea</name>
    <dbReference type="NCBI Taxonomy" id="1428644"/>
    <lineage>
        <taxon>Bacteria</taxon>
        <taxon>Bacillati</taxon>
        <taxon>Actinomycetota</taxon>
        <taxon>Actinomycetes</taxon>
        <taxon>Kitasatosporales</taxon>
        <taxon>Streptomycetaceae</taxon>
        <taxon>Mangrovactinospora</taxon>
    </lineage>
</organism>
<keyword evidence="3 5" id="KW-0067">ATP-binding</keyword>
<evidence type="ECO:0000313" key="5">
    <source>
        <dbReference type="EMBL" id="OIV35921.1"/>
    </source>
</evidence>
<protein>
    <submittedName>
        <fullName evidence="5">ABC transporter ATP-binding protein</fullName>
    </submittedName>
</protein>
<dbReference type="Proteomes" id="UP000243342">
    <property type="component" value="Unassembled WGS sequence"/>
</dbReference>
<evidence type="ECO:0000313" key="6">
    <source>
        <dbReference type="Proteomes" id="UP000243342"/>
    </source>
</evidence>
<dbReference type="AlphaFoldDB" id="A0A1J7BR50"/>
<dbReference type="OrthoDB" id="9802264at2"/>
<dbReference type="InterPro" id="IPR027417">
    <property type="entry name" value="P-loop_NTPase"/>
</dbReference>
<evidence type="ECO:0000256" key="1">
    <source>
        <dbReference type="ARBA" id="ARBA00022448"/>
    </source>
</evidence>
<reference evidence="5 6" key="1">
    <citation type="submission" date="2016-10" db="EMBL/GenBank/DDBJ databases">
        <title>Genome sequence of Streptomyces gilvigriseus MUSC 26.</title>
        <authorList>
            <person name="Lee L.-H."/>
            <person name="Ser H.-L."/>
        </authorList>
    </citation>
    <scope>NUCLEOTIDE SEQUENCE [LARGE SCALE GENOMIC DNA]</scope>
    <source>
        <strain evidence="5 6">MUSC 26</strain>
    </source>
</reference>
<dbReference type="SMART" id="SM00382">
    <property type="entry name" value="AAA"/>
    <property type="match status" value="1"/>
</dbReference>
<dbReference type="PROSITE" id="PS00211">
    <property type="entry name" value="ABC_TRANSPORTER_1"/>
    <property type="match status" value="1"/>
</dbReference>
<evidence type="ECO:0000256" key="2">
    <source>
        <dbReference type="ARBA" id="ARBA00022741"/>
    </source>
</evidence>
<keyword evidence="2" id="KW-0547">Nucleotide-binding</keyword>
<evidence type="ECO:0000259" key="4">
    <source>
        <dbReference type="PROSITE" id="PS50893"/>
    </source>
</evidence>
<dbReference type="GO" id="GO:0016887">
    <property type="term" value="F:ATP hydrolysis activity"/>
    <property type="evidence" value="ECO:0007669"/>
    <property type="project" value="InterPro"/>
</dbReference>
<dbReference type="PANTHER" id="PTHR24220:SF685">
    <property type="entry name" value="ABC TRANSPORTER RELATED"/>
    <property type="match status" value="1"/>
</dbReference>
<dbReference type="InterPro" id="IPR003593">
    <property type="entry name" value="AAA+_ATPase"/>
</dbReference>
<dbReference type="RefSeq" id="WP_071658114.1">
    <property type="nucleotide sequence ID" value="NZ_MLCF01000125.1"/>
</dbReference>
<dbReference type="InterPro" id="IPR015854">
    <property type="entry name" value="ABC_transpr_LolD-like"/>
</dbReference>
<dbReference type="InterPro" id="IPR003439">
    <property type="entry name" value="ABC_transporter-like_ATP-bd"/>
</dbReference>
<dbReference type="PANTHER" id="PTHR24220">
    <property type="entry name" value="IMPORT ATP-BINDING PROTEIN"/>
    <property type="match status" value="1"/>
</dbReference>
<dbReference type="CDD" id="cd03255">
    <property type="entry name" value="ABC_MJ0796_LolCDE_FtsE"/>
    <property type="match status" value="1"/>
</dbReference>
<keyword evidence="1" id="KW-0813">Transport</keyword>
<feature type="domain" description="ABC transporter" evidence="4">
    <location>
        <begin position="3"/>
        <end position="229"/>
    </location>
</feature>
<dbReference type="PROSITE" id="PS50893">
    <property type="entry name" value="ABC_TRANSPORTER_2"/>
    <property type="match status" value="1"/>
</dbReference>
<sequence length="229" mass="23928">MSLELESVTLGYPDGERRRIILDGMDLAVAGGELVAVTGPSGSGKSTLLAVAGTLTPPESGRVVVGGVDAGSLRGGAAARLRRERVGFVFQQANLLGSLTARDQLLLAAHIGGRRVRAADRARAEELLGRVGLAGKEGRRPHQLSGGERQRVGVARALMSRPAVLLVDEPTSALDRERGADVMALLAEVVREQGVAGVVVTHDLENASVADRVVALRDGRLTSPVRSAR</sequence>
<dbReference type="GO" id="GO:0005886">
    <property type="term" value="C:plasma membrane"/>
    <property type="evidence" value="ECO:0007669"/>
    <property type="project" value="TreeGrafter"/>
</dbReference>
<dbReference type="InterPro" id="IPR017871">
    <property type="entry name" value="ABC_transporter-like_CS"/>
</dbReference>
<dbReference type="SUPFAM" id="SSF52540">
    <property type="entry name" value="P-loop containing nucleoside triphosphate hydrolases"/>
    <property type="match status" value="1"/>
</dbReference>
<keyword evidence="6" id="KW-1185">Reference proteome</keyword>
<dbReference type="InterPro" id="IPR017911">
    <property type="entry name" value="MacB-like_ATP-bd"/>
</dbReference>
<dbReference type="EMBL" id="MLCF01000125">
    <property type="protein sequence ID" value="OIV35921.1"/>
    <property type="molecule type" value="Genomic_DNA"/>
</dbReference>